<evidence type="ECO:0000256" key="2">
    <source>
        <dbReference type="SAM" id="SignalP"/>
    </source>
</evidence>
<feature type="non-terminal residue" evidence="3">
    <location>
        <position position="170"/>
    </location>
</feature>
<name>A0ABV3JYZ9_STRON</name>
<evidence type="ECO:0000313" key="4">
    <source>
        <dbReference type="Proteomes" id="UP001552594"/>
    </source>
</evidence>
<dbReference type="Proteomes" id="UP001552594">
    <property type="component" value="Unassembled WGS sequence"/>
</dbReference>
<keyword evidence="4" id="KW-1185">Reference proteome</keyword>
<dbReference type="RefSeq" id="WP_364853819.1">
    <property type="nucleotide sequence ID" value="NZ_JBFAUK010000011.1"/>
</dbReference>
<dbReference type="EMBL" id="JBFAUK010000011">
    <property type="protein sequence ID" value="MEV5508111.1"/>
    <property type="molecule type" value="Genomic_DNA"/>
</dbReference>
<comment type="caution">
    <text evidence="3">The sequence shown here is derived from an EMBL/GenBank/DDBJ whole genome shotgun (WGS) entry which is preliminary data.</text>
</comment>
<feature type="chain" id="PRO_5046475555" evidence="2">
    <location>
        <begin position="41"/>
        <end position="170"/>
    </location>
</feature>
<feature type="region of interest" description="Disordered" evidence="1">
    <location>
        <begin position="73"/>
        <end position="110"/>
    </location>
</feature>
<evidence type="ECO:0000313" key="3">
    <source>
        <dbReference type="EMBL" id="MEV5508111.1"/>
    </source>
</evidence>
<organism evidence="3 4">
    <name type="scientific">Streptomyces orinoci</name>
    <name type="common">Streptoverticillium orinoci</name>
    <dbReference type="NCBI Taxonomy" id="67339"/>
    <lineage>
        <taxon>Bacteria</taxon>
        <taxon>Bacillati</taxon>
        <taxon>Actinomycetota</taxon>
        <taxon>Actinomycetes</taxon>
        <taxon>Kitasatosporales</taxon>
        <taxon>Streptomycetaceae</taxon>
        <taxon>Streptomyces</taxon>
    </lineage>
</organism>
<evidence type="ECO:0000256" key="1">
    <source>
        <dbReference type="SAM" id="MobiDB-lite"/>
    </source>
</evidence>
<protein>
    <submittedName>
        <fullName evidence="3">Lytic transglycosylase</fullName>
    </submittedName>
</protein>
<accession>A0ABV3JYZ9</accession>
<keyword evidence="2" id="KW-0732">Signal</keyword>
<gene>
    <name evidence="3" type="ORF">AB0L16_16760</name>
</gene>
<reference evidence="3 4" key="1">
    <citation type="submission" date="2024-06" db="EMBL/GenBank/DDBJ databases">
        <title>The Natural Products Discovery Center: Release of the First 8490 Sequenced Strains for Exploring Actinobacteria Biosynthetic Diversity.</title>
        <authorList>
            <person name="Kalkreuter E."/>
            <person name="Kautsar S.A."/>
            <person name="Yang D."/>
            <person name="Bader C.D."/>
            <person name="Teijaro C.N."/>
            <person name="Fluegel L."/>
            <person name="Davis C.M."/>
            <person name="Simpson J.R."/>
            <person name="Lauterbach L."/>
            <person name="Steele A.D."/>
            <person name="Gui C."/>
            <person name="Meng S."/>
            <person name="Li G."/>
            <person name="Viehrig K."/>
            <person name="Ye F."/>
            <person name="Su P."/>
            <person name="Kiefer A.F."/>
            <person name="Nichols A."/>
            <person name="Cepeda A.J."/>
            <person name="Yan W."/>
            <person name="Fan B."/>
            <person name="Jiang Y."/>
            <person name="Adhikari A."/>
            <person name="Zheng C.-J."/>
            <person name="Schuster L."/>
            <person name="Cowan T.M."/>
            <person name="Smanski M.J."/>
            <person name="Chevrette M.G."/>
            <person name="De Carvalho L.P.S."/>
            <person name="Shen B."/>
        </authorList>
    </citation>
    <scope>NUCLEOTIDE SEQUENCE [LARGE SCALE GENOMIC DNA]</scope>
    <source>
        <strain evidence="3 4">NPDC052347</strain>
    </source>
</reference>
<proteinExistence type="predicted"/>
<feature type="compositionally biased region" description="Basic and acidic residues" evidence="1">
    <location>
        <begin position="73"/>
        <end position="96"/>
    </location>
</feature>
<feature type="signal peptide" evidence="2">
    <location>
        <begin position="1"/>
        <end position="40"/>
    </location>
</feature>
<sequence>MRSNHSGYSRLTTFHKLSAVGLAATGAAALVFTVTGNAAAQTQSVGIKPVAWNAKAPATVDQSTLTRHATDAAAKAKTEADTKKKAAAEAGRDRAKGAAAGRSEARKPVRVAPKSYADNLDGWISQALDIMHAKGIPGSYDGIKRNIMRESSGNPQAINDWDVNAQAGIP</sequence>